<dbReference type="InterPro" id="IPR022147">
    <property type="entry name" value="GSIII_N"/>
</dbReference>
<dbReference type="Gene3D" id="1.20.120.1560">
    <property type="match status" value="1"/>
</dbReference>
<feature type="domain" description="GS catalytic" evidence="4">
    <location>
        <begin position="182"/>
        <end position="615"/>
    </location>
</feature>
<gene>
    <name evidence="5" type="ORF">IAD06_08905</name>
</gene>
<name>A0A9D1KDW9_9BACT</name>
<dbReference type="Pfam" id="PF18318">
    <property type="entry name" value="Gln-synt_C-ter"/>
    <property type="match status" value="1"/>
</dbReference>
<sequence length="729" mass="81947">MSTLRFRVVETAFKKKPVEVPTPTEHPSEYFGKYVFNQAKMQQYLSPDVYEQLMNVICNGAPLDRSIADRIAEGMKTWAVEMGATHYTHWFAPLTEGTAEKHDSFIEPDGKGGVIQEFSGKLLAQQESDASSFPNGGIRNTFEARGYSAWDPSSPAFIVDDTLCIPTIFIAYTGESLDYKAPLLKALRAVDKAAVDVCHYFNPEVKKVVAYLGWEQEYFLVDEGLYAARPDLLLTGRTLMGHESSKNQQLEDHYFGAIPSRVAAFMKELEIEALKFGIPVKTRHNEVAPNQFELAPVFEECNLANDHNLLIMALMRKLARNHGFRVLLHEKPFKGVNGSGKHNNWSLGTDTGVLLMAPGKTPLDNLRFITFVVNTLMAVYKHNGLLKASISSATNAHRLGANEAPPAIISSFLGTQLSQVLGHIEESDDNDFSSLGGKHGMRLNIPQIPELLIDNTDRNRTSPFAFTGNRFEFRAVGSEANCASAMIALNAAVAHQLVEFKKDVDAMIAEGSDQQVAILHVLRRYIKECKAIHFDGNGYSDEWKAEAARRGLDCETSVPLIFDNYLKESSVRMFEETGVMTRKELEARNEVKWETYTKKIQIEARVLGDLVMNHIIPVATSYQSTLIDNVYKMRDLFPADKAARLSAKNLEIIEEIAEREIAIKAKVDELVEARKVANRIANEREKAIAYHDVIAPKLDEIRYHIDKLELAVDDRLWTLPKYRELLFVR</sequence>
<reference evidence="5" key="1">
    <citation type="submission" date="2020-10" db="EMBL/GenBank/DDBJ databases">
        <authorList>
            <person name="Gilroy R."/>
        </authorList>
    </citation>
    <scope>NUCLEOTIDE SEQUENCE</scope>
    <source>
        <strain evidence="5">21143</strain>
    </source>
</reference>
<dbReference type="GO" id="GO:0004356">
    <property type="term" value="F:glutamine synthetase activity"/>
    <property type="evidence" value="ECO:0007669"/>
    <property type="project" value="InterPro"/>
</dbReference>
<accession>A0A9D1KDW9</accession>
<proteinExistence type="inferred from homology"/>
<evidence type="ECO:0000259" key="4">
    <source>
        <dbReference type="PROSITE" id="PS51987"/>
    </source>
</evidence>
<reference evidence="5" key="2">
    <citation type="journal article" date="2021" name="PeerJ">
        <title>Extensive microbial diversity within the chicken gut microbiome revealed by metagenomics and culture.</title>
        <authorList>
            <person name="Gilroy R."/>
            <person name="Ravi A."/>
            <person name="Getino M."/>
            <person name="Pursley I."/>
            <person name="Horton D.L."/>
            <person name="Alikhan N.F."/>
            <person name="Baker D."/>
            <person name="Gharbi K."/>
            <person name="Hall N."/>
            <person name="Watson M."/>
            <person name="Adriaenssens E.M."/>
            <person name="Foster-Nyarko E."/>
            <person name="Jarju S."/>
            <person name="Secka A."/>
            <person name="Antonio M."/>
            <person name="Oren A."/>
            <person name="Chaudhuri R.R."/>
            <person name="La Ragione R."/>
            <person name="Hildebrand F."/>
            <person name="Pallen M.J."/>
        </authorList>
    </citation>
    <scope>NUCLEOTIDE SEQUENCE</scope>
    <source>
        <strain evidence="5">21143</strain>
    </source>
</reference>
<dbReference type="InterPro" id="IPR014746">
    <property type="entry name" value="Gln_synth/guanido_kin_cat_dom"/>
</dbReference>
<dbReference type="InterPro" id="IPR052725">
    <property type="entry name" value="GS_Type-3"/>
</dbReference>
<evidence type="ECO:0000256" key="2">
    <source>
        <dbReference type="RuleBase" id="RU000384"/>
    </source>
</evidence>
<dbReference type="InterPro" id="IPR008147">
    <property type="entry name" value="Gln_synt_N"/>
</dbReference>
<protein>
    <submittedName>
        <fullName evidence="5">Glutamine synthetase type III</fullName>
    </submittedName>
</protein>
<evidence type="ECO:0000313" key="6">
    <source>
        <dbReference type="Proteomes" id="UP000886722"/>
    </source>
</evidence>
<dbReference type="PANTHER" id="PTHR42974">
    <property type="entry name" value="GLUTAMINE SYNTHETASE"/>
    <property type="match status" value="1"/>
</dbReference>
<dbReference type="EMBL" id="DVKT01000066">
    <property type="protein sequence ID" value="HIT40135.1"/>
    <property type="molecule type" value="Genomic_DNA"/>
</dbReference>
<dbReference type="InterPro" id="IPR040577">
    <property type="entry name" value="Gln-synt_C"/>
</dbReference>
<dbReference type="InterPro" id="IPR008146">
    <property type="entry name" value="Gln_synth_cat_dom"/>
</dbReference>
<dbReference type="InterPro" id="IPR027303">
    <property type="entry name" value="Gln_synth_gly_rich_site"/>
</dbReference>
<dbReference type="PROSITE" id="PS51987">
    <property type="entry name" value="GS_CATALYTIC"/>
    <property type="match status" value="1"/>
</dbReference>
<feature type="domain" description="GS beta-grasp" evidence="3">
    <location>
        <begin position="85"/>
        <end position="174"/>
    </location>
</feature>
<dbReference type="AlphaFoldDB" id="A0A9D1KDW9"/>
<comment type="similarity">
    <text evidence="1 2">Belongs to the glutamine synthetase family.</text>
</comment>
<dbReference type="GO" id="GO:0006542">
    <property type="term" value="P:glutamine biosynthetic process"/>
    <property type="evidence" value="ECO:0007669"/>
    <property type="project" value="InterPro"/>
</dbReference>
<evidence type="ECO:0000256" key="1">
    <source>
        <dbReference type="PROSITE-ProRule" id="PRU01330"/>
    </source>
</evidence>
<dbReference type="Proteomes" id="UP000886722">
    <property type="component" value="Unassembled WGS sequence"/>
</dbReference>
<evidence type="ECO:0000313" key="5">
    <source>
        <dbReference type="EMBL" id="HIT40135.1"/>
    </source>
</evidence>
<evidence type="ECO:0000259" key="3">
    <source>
        <dbReference type="PROSITE" id="PS51986"/>
    </source>
</evidence>
<dbReference type="SMART" id="SM01230">
    <property type="entry name" value="Gln-synt_C"/>
    <property type="match status" value="1"/>
</dbReference>
<dbReference type="PROSITE" id="PS51986">
    <property type="entry name" value="GS_BETA_GRASP"/>
    <property type="match status" value="1"/>
</dbReference>
<organism evidence="5 6">
    <name type="scientific">Candidatus Caccoplasma intestinavium</name>
    <dbReference type="NCBI Taxonomy" id="2840716"/>
    <lineage>
        <taxon>Bacteria</taxon>
        <taxon>Pseudomonadati</taxon>
        <taxon>Bacteroidota</taxon>
        <taxon>Bacteroidia</taxon>
        <taxon>Bacteroidales</taxon>
        <taxon>Bacteroidaceae</taxon>
        <taxon>Bacteroidaceae incertae sedis</taxon>
        <taxon>Candidatus Caccoplasma</taxon>
    </lineage>
</organism>
<dbReference type="SUPFAM" id="SSF55931">
    <property type="entry name" value="Glutamine synthetase/guanido kinase"/>
    <property type="match status" value="1"/>
</dbReference>
<comment type="caution">
    <text evidence="5">The sequence shown here is derived from an EMBL/GenBank/DDBJ whole genome shotgun (WGS) entry which is preliminary data.</text>
</comment>
<dbReference type="Gene3D" id="3.30.590.10">
    <property type="entry name" value="Glutamine synthetase/guanido kinase, catalytic domain"/>
    <property type="match status" value="1"/>
</dbReference>
<dbReference type="Pfam" id="PF12437">
    <property type="entry name" value="GSIII_N"/>
    <property type="match status" value="1"/>
</dbReference>
<dbReference type="PROSITE" id="PS00181">
    <property type="entry name" value="GLNA_ATP"/>
    <property type="match status" value="1"/>
</dbReference>
<dbReference type="Pfam" id="PF00120">
    <property type="entry name" value="Gln-synt_C"/>
    <property type="match status" value="1"/>
</dbReference>
<dbReference type="PANTHER" id="PTHR42974:SF1">
    <property type="entry name" value="TYPE-3 GLUTAMINE SYNTHETASE"/>
    <property type="match status" value="1"/>
</dbReference>